<gene>
    <name evidence="2" type="ORF">CBP36_09610</name>
</gene>
<evidence type="ECO:0000256" key="1">
    <source>
        <dbReference type="ARBA" id="ARBA00005254"/>
    </source>
</evidence>
<dbReference type="InterPro" id="IPR001753">
    <property type="entry name" value="Enoyl-CoA_hydra/iso"/>
</dbReference>
<comment type="similarity">
    <text evidence="1">Belongs to the enoyl-CoA hydratase/isomerase family.</text>
</comment>
<protein>
    <submittedName>
        <fullName evidence="2">Enoyl-CoA hydratase</fullName>
    </submittedName>
</protein>
<evidence type="ECO:0000313" key="3">
    <source>
        <dbReference type="Proteomes" id="UP000194440"/>
    </source>
</evidence>
<dbReference type="InterPro" id="IPR029045">
    <property type="entry name" value="ClpP/crotonase-like_dom_sf"/>
</dbReference>
<dbReference type="AlphaFoldDB" id="A0A240UC36"/>
<dbReference type="PANTHER" id="PTHR42964">
    <property type="entry name" value="ENOYL-COA HYDRATASE"/>
    <property type="match status" value="1"/>
</dbReference>
<dbReference type="RefSeq" id="WP_086927254.1">
    <property type="nucleotide sequence ID" value="NZ_CP021362.1"/>
</dbReference>
<dbReference type="EMBL" id="CP021366">
    <property type="protein sequence ID" value="ART59071.1"/>
    <property type="molecule type" value="Genomic_DNA"/>
</dbReference>
<dbReference type="InterPro" id="IPR051683">
    <property type="entry name" value="Enoyl-CoA_Hydratase/Isomerase"/>
</dbReference>
<dbReference type="Gene3D" id="1.10.12.10">
    <property type="entry name" value="Lyase 2-enoyl-coa Hydratase, Chain A, domain 2"/>
    <property type="match status" value="1"/>
</dbReference>
<organism evidence="2 3">
    <name type="scientific">Acidovorax carolinensis</name>
    <dbReference type="NCBI Taxonomy" id="553814"/>
    <lineage>
        <taxon>Bacteria</taxon>
        <taxon>Pseudomonadati</taxon>
        <taxon>Pseudomonadota</taxon>
        <taxon>Betaproteobacteria</taxon>
        <taxon>Burkholderiales</taxon>
        <taxon>Comamonadaceae</taxon>
        <taxon>Acidovorax</taxon>
    </lineage>
</organism>
<dbReference type="CDD" id="cd06558">
    <property type="entry name" value="crotonase-like"/>
    <property type="match status" value="1"/>
</dbReference>
<reference evidence="2" key="1">
    <citation type="submission" date="2017-05" db="EMBL/GenBank/DDBJ databases">
        <title>Polyphasic characterization of four soil-derived phenanthrene-degrading Acidovorax strains and proposal of Acidovorax phenanthrenivorans sp. nov.</title>
        <authorList>
            <person name="Singleton D."/>
            <person name="Lee J."/>
            <person name="Dickey A.N."/>
            <person name="Stroud A."/>
            <person name="Scholl E.H."/>
            <person name="Wright F.A."/>
            <person name="Aitken M.D."/>
        </authorList>
    </citation>
    <scope>NUCLEOTIDE SEQUENCE</scope>
    <source>
        <strain evidence="2">P4</strain>
    </source>
</reference>
<dbReference type="PANTHER" id="PTHR42964:SF1">
    <property type="entry name" value="POLYKETIDE BIOSYNTHESIS ENOYL-COA HYDRATASE PKSH-RELATED"/>
    <property type="match status" value="1"/>
</dbReference>
<proteinExistence type="inferred from homology"/>
<dbReference type="GO" id="GO:0003824">
    <property type="term" value="F:catalytic activity"/>
    <property type="evidence" value="ECO:0007669"/>
    <property type="project" value="UniProtKB-ARBA"/>
</dbReference>
<dbReference type="KEGG" id="acip:CBP36_09610"/>
<dbReference type="KEGG" id="acis:CBP35_09320"/>
<name>A0A240UC36_9BURK</name>
<dbReference type="InterPro" id="IPR014748">
    <property type="entry name" value="Enoyl-CoA_hydra_C"/>
</dbReference>
<dbReference type="Gene3D" id="3.90.226.10">
    <property type="entry name" value="2-enoyl-CoA Hydratase, Chain A, domain 1"/>
    <property type="match status" value="1"/>
</dbReference>
<evidence type="ECO:0000313" key="2">
    <source>
        <dbReference type="EMBL" id="ART59071.1"/>
    </source>
</evidence>
<dbReference type="Pfam" id="PF00378">
    <property type="entry name" value="ECH_1"/>
    <property type="match status" value="1"/>
</dbReference>
<dbReference type="SUPFAM" id="SSF52096">
    <property type="entry name" value="ClpP/crotonase"/>
    <property type="match status" value="1"/>
</dbReference>
<sequence>MSFQNLEVEIKGPVATVWLNRPAVRNALDEVLLSEITQAVNRLEQDDAVRVLVLGGRGKVFCAGADLNWMKRMAGYSDEQNQADAMGLATMLKTLHRVSKPTIVRVHGAAFAGGMGLAAACDVVVAEPTAEFCLSEVRIGLIPSTISPYVIQALGVQASKRYMLTAERISAQEAHRLGFVQALCEEGAIDASVAQIAQALVAGGPRALDQTKALINAVANRSLNDELIKETAGLIANVRASSEGREGVSSFLEKRKPAWVS</sequence>
<dbReference type="Proteomes" id="UP000194440">
    <property type="component" value="Chromosome"/>
</dbReference>
<keyword evidence="3" id="KW-1185">Reference proteome</keyword>
<accession>A0A240UC36</accession>
<dbReference type="OrthoDB" id="9807606at2"/>